<reference evidence="2" key="1">
    <citation type="submission" date="2016-11" db="UniProtKB">
        <authorList>
            <consortium name="WormBaseParasite"/>
        </authorList>
    </citation>
    <scope>IDENTIFICATION</scope>
</reference>
<name>A0A1I7WU20_HETBA</name>
<keyword evidence="1" id="KW-1185">Reference proteome</keyword>
<sequence length="154" mass="18148">MSGNCPFSQEVSKHFLLDTWRAYLYLVKNVEDAVEYRKPGIAMKAIEYGYDLLKGDFFNCYPKFISIEEDARKVIAHFEDLRDSKIKDSARRFFDMMYGKNPENPQIEFEFRQKTSQGMQGGMICDIKREDEIITFFLKIHAARSNCLKVRLNF</sequence>
<dbReference type="WBParaSite" id="Hba_08687">
    <property type="protein sequence ID" value="Hba_08687"/>
    <property type="gene ID" value="Hba_08687"/>
</dbReference>
<accession>A0A1I7WU20</accession>
<evidence type="ECO:0000313" key="1">
    <source>
        <dbReference type="Proteomes" id="UP000095283"/>
    </source>
</evidence>
<proteinExistence type="predicted"/>
<protein>
    <submittedName>
        <fullName evidence="2">HEPN domain-containing protein</fullName>
    </submittedName>
</protein>
<dbReference type="Proteomes" id="UP000095283">
    <property type="component" value="Unplaced"/>
</dbReference>
<organism evidence="1 2">
    <name type="scientific">Heterorhabditis bacteriophora</name>
    <name type="common">Entomopathogenic nematode worm</name>
    <dbReference type="NCBI Taxonomy" id="37862"/>
    <lineage>
        <taxon>Eukaryota</taxon>
        <taxon>Metazoa</taxon>
        <taxon>Ecdysozoa</taxon>
        <taxon>Nematoda</taxon>
        <taxon>Chromadorea</taxon>
        <taxon>Rhabditida</taxon>
        <taxon>Rhabditina</taxon>
        <taxon>Rhabditomorpha</taxon>
        <taxon>Strongyloidea</taxon>
        <taxon>Heterorhabditidae</taxon>
        <taxon>Heterorhabditis</taxon>
    </lineage>
</organism>
<dbReference type="AlphaFoldDB" id="A0A1I7WU20"/>
<evidence type="ECO:0000313" key="2">
    <source>
        <dbReference type="WBParaSite" id="Hba_08687"/>
    </source>
</evidence>